<evidence type="ECO:0000313" key="2">
    <source>
        <dbReference type="Proteomes" id="UP001175211"/>
    </source>
</evidence>
<organism evidence="1 2">
    <name type="scientific">Armillaria tabescens</name>
    <name type="common">Ringless honey mushroom</name>
    <name type="synonym">Agaricus tabescens</name>
    <dbReference type="NCBI Taxonomy" id="1929756"/>
    <lineage>
        <taxon>Eukaryota</taxon>
        <taxon>Fungi</taxon>
        <taxon>Dikarya</taxon>
        <taxon>Basidiomycota</taxon>
        <taxon>Agaricomycotina</taxon>
        <taxon>Agaricomycetes</taxon>
        <taxon>Agaricomycetidae</taxon>
        <taxon>Agaricales</taxon>
        <taxon>Marasmiineae</taxon>
        <taxon>Physalacriaceae</taxon>
        <taxon>Desarmillaria</taxon>
    </lineage>
</organism>
<comment type="caution">
    <text evidence="1">The sequence shown here is derived from an EMBL/GenBank/DDBJ whole genome shotgun (WGS) entry which is preliminary data.</text>
</comment>
<proteinExistence type="predicted"/>
<dbReference type="RefSeq" id="XP_060339913.1">
    <property type="nucleotide sequence ID" value="XM_060466877.1"/>
</dbReference>
<sequence length="566" mass="62826">IENSLFPTSPREPCIAVSIDLLSLYQSLLEHSGMLNSAFCSALQDFYVSHGFWMLDVKGVPMQEPFRRGFGYATKWYGCVRLALEDEIDSMLSNSCAKIPDSFATLNNIQPLTPTINVDNGSVYSSPAHGKCRCPACFSGTRFGRGFSEGGDVHVAVDCNFNQHHRTSAGDCPHFYDPRYILSKHEVDEAGVRIEIACNAGTKKNYSPKIPDIAVDEDKKSFDAADEKKEKTHGGRYDDTGLAALVCHHDVPLFLANVDTPGEQQKYAVALIDKLASHLPAAASIAVLYDIGCYDIFPPMLTERLVFATSAMHSYGHQWACQLVYNPRLMDGLGLTDGEGVERFWSCLQKLIGITRSSAHRQRIYLLDHQVAFMAKSIREDLGGWIHRKVQEGVEKKGAKAHADLESCGKSVPFLRQQWADQHQTQTSIRLHKSTCLLGKELDAVLTSLQAHADTVESAIQATQTALKSLPMTVSQPNFNLSQLSYIHQQLCNQIDQLYASLNVGQSFPELASLNITFVQTLLLVCDLKMNICKRAIATFFEWDWLDQATGGCEQALGTKLHQQTR</sequence>
<evidence type="ECO:0008006" key="3">
    <source>
        <dbReference type="Google" id="ProtNLM"/>
    </source>
</evidence>
<name>A0AA39NR25_ARMTA</name>
<accession>A0AA39NR25</accession>
<keyword evidence="2" id="KW-1185">Reference proteome</keyword>
<dbReference type="PANTHER" id="PTHR33096:SF1">
    <property type="entry name" value="CXC1-LIKE CYSTEINE CLUSTER ASSOCIATED WITH KDZ TRANSPOSASES DOMAIN-CONTAINING PROTEIN"/>
    <property type="match status" value="1"/>
</dbReference>
<evidence type="ECO:0000313" key="1">
    <source>
        <dbReference type="EMBL" id="KAK0470120.1"/>
    </source>
</evidence>
<dbReference type="InterPro" id="IPR040521">
    <property type="entry name" value="KDZ"/>
</dbReference>
<feature type="non-terminal residue" evidence="1">
    <location>
        <position position="1"/>
    </location>
</feature>
<reference evidence="1" key="1">
    <citation type="submission" date="2023-06" db="EMBL/GenBank/DDBJ databases">
        <authorList>
            <consortium name="Lawrence Berkeley National Laboratory"/>
            <person name="Ahrendt S."/>
            <person name="Sahu N."/>
            <person name="Indic B."/>
            <person name="Wong-Bajracharya J."/>
            <person name="Merenyi Z."/>
            <person name="Ke H.-M."/>
            <person name="Monk M."/>
            <person name="Kocsube S."/>
            <person name="Drula E."/>
            <person name="Lipzen A."/>
            <person name="Balint B."/>
            <person name="Henrissat B."/>
            <person name="Andreopoulos B."/>
            <person name="Martin F.M."/>
            <person name="Harder C.B."/>
            <person name="Rigling D."/>
            <person name="Ford K.L."/>
            <person name="Foster G.D."/>
            <person name="Pangilinan J."/>
            <person name="Papanicolaou A."/>
            <person name="Barry K."/>
            <person name="LaButti K."/>
            <person name="Viragh M."/>
            <person name="Koriabine M."/>
            <person name="Yan M."/>
            <person name="Riley R."/>
            <person name="Champramary S."/>
            <person name="Plett K.L."/>
            <person name="Tsai I.J."/>
            <person name="Slot J."/>
            <person name="Sipos G."/>
            <person name="Plett J."/>
            <person name="Nagy L.G."/>
            <person name="Grigoriev I.V."/>
        </authorList>
    </citation>
    <scope>NUCLEOTIDE SEQUENCE</scope>
    <source>
        <strain evidence="1">CCBAS 213</strain>
    </source>
</reference>
<dbReference type="AlphaFoldDB" id="A0AA39NR25"/>
<dbReference type="Proteomes" id="UP001175211">
    <property type="component" value="Unassembled WGS sequence"/>
</dbReference>
<dbReference type="GeneID" id="85350425"/>
<dbReference type="Pfam" id="PF18758">
    <property type="entry name" value="KDZ"/>
    <property type="match status" value="1"/>
</dbReference>
<protein>
    <recommendedName>
        <fullName evidence="3">CxC2-like cysteine cluster KDZ transposase-associated domain-containing protein</fullName>
    </recommendedName>
</protein>
<gene>
    <name evidence="1" type="ORF">EV420DRAFT_1258238</name>
</gene>
<dbReference type="EMBL" id="JAUEPS010000001">
    <property type="protein sequence ID" value="KAK0470120.1"/>
    <property type="molecule type" value="Genomic_DNA"/>
</dbReference>
<dbReference type="PANTHER" id="PTHR33096">
    <property type="entry name" value="CXC2 DOMAIN-CONTAINING PROTEIN"/>
    <property type="match status" value="1"/>
</dbReference>